<dbReference type="InterPro" id="IPR002575">
    <property type="entry name" value="Aminoglycoside_PTrfase"/>
</dbReference>
<reference evidence="2 3" key="1">
    <citation type="submission" date="2018-11" db="EMBL/GenBank/DDBJ databases">
        <authorList>
            <person name="Huo Y."/>
        </authorList>
    </citation>
    <scope>NUCLEOTIDE SEQUENCE [LARGE SCALE GENOMIC DNA]</scope>
    <source>
        <strain evidence="2 3">DSM 30132</strain>
    </source>
</reference>
<accession>A0A427N4N8</accession>
<evidence type="ECO:0000313" key="2">
    <source>
        <dbReference type="EMBL" id="RSB81844.1"/>
    </source>
</evidence>
<proteinExistence type="predicted"/>
<feature type="domain" description="Aminoglycoside phosphotransferase" evidence="1">
    <location>
        <begin position="10"/>
        <end position="73"/>
    </location>
</feature>
<dbReference type="OrthoDB" id="236897at2"/>
<gene>
    <name evidence="2" type="ORF">EFD55_07830</name>
</gene>
<dbReference type="Gene3D" id="3.90.1200.10">
    <property type="match status" value="1"/>
</dbReference>
<name>A0A427N4N8_9HYPH</name>
<comment type="caution">
    <text evidence="2">The sequence shown here is derived from an EMBL/GenBank/DDBJ whole genome shotgun (WGS) entry which is preliminary data.</text>
</comment>
<dbReference type="SUPFAM" id="SSF56112">
    <property type="entry name" value="Protein kinase-like (PK-like)"/>
    <property type="match status" value="1"/>
</dbReference>
<dbReference type="Proteomes" id="UP000277279">
    <property type="component" value="Unassembled WGS sequence"/>
</dbReference>
<dbReference type="AlphaFoldDB" id="A0A427N4N8"/>
<sequence>MIHDASEGLLSAQVHEAGFEVVYHNDLSPCNFVFRQQIPVAIIDFDAASFGRRVYDLGYAAWLWLQIGDEEISPREQVRRLALFANAYGELECSAIVEAMLVRQTIIIQQGRRAANNAMAEWAQAARIWTLRELAV</sequence>
<dbReference type="Pfam" id="PF01636">
    <property type="entry name" value="APH"/>
    <property type="match status" value="1"/>
</dbReference>
<dbReference type="InterPro" id="IPR011009">
    <property type="entry name" value="Kinase-like_dom_sf"/>
</dbReference>
<organism evidence="2 3">
    <name type="scientific">Rhizobium pisi</name>
    <dbReference type="NCBI Taxonomy" id="574561"/>
    <lineage>
        <taxon>Bacteria</taxon>
        <taxon>Pseudomonadati</taxon>
        <taxon>Pseudomonadota</taxon>
        <taxon>Alphaproteobacteria</taxon>
        <taxon>Hyphomicrobiales</taxon>
        <taxon>Rhizobiaceae</taxon>
        <taxon>Rhizobium/Agrobacterium group</taxon>
        <taxon>Rhizobium</taxon>
    </lineage>
</organism>
<evidence type="ECO:0000259" key="1">
    <source>
        <dbReference type="Pfam" id="PF01636"/>
    </source>
</evidence>
<evidence type="ECO:0000313" key="3">
    <source>
        <dbReference type="Proteomes" id="UP000277279"/>
    </source>
</evidence>
<protein>
    <recommendedName>
        <fullName evidence="1">Aminoglycoside phosphotransferase domain-containing protein</fullName>
    </recommendedName>
</protein>
<dbReference type="EMBL" id="RJJT01000004">
    <property type="protein sequence ID" value="RSB81844.1"/>
    <property type="molecule type" value="Genomic_DNA"/>
</dbReference>